<dbReference type="InterPro" id="IPR050555">
    <property type="entry name" value="Bact_Solute-Bind_Prot2"/>
</dbReference>
<feature type="domain" description="Periplasmic binding protein" evidence="4">
    <location>
        <begin position="34"/>
        <end position="310"/>
    </location>
</feature>
<dbReference type="EMBL" id="BORR01000002">
    <property type="protein sequence ID" value="GIO35783.1"/>
    <property type="molecule type" value="Genomic_DNA"/>
</dbReference>
<dbReference type="Gene3D" id="3.40.50.2300">
    <property type="match status" value="2"/>
</dbReference>
<dbReference type="AlphaFoldDB" id="A0A919XQQ0"/>
<evidence type="ECO:0000256" key="2">
    <source>
        <dbReference type="ARBA" id="ARBA00022729"/>
    </source>
</evidence>
<evidence type="ECO:0000259" key="4">
    <source>
        <dbReference type="Pfam" id="PF13407"/>
    </source>
</evidence>
<dbReference type="NCBIfam" id="NF040907">
    <property type="entry name" value="ChvE"/>
    <property type="match status" value="1"/>
</dbReference>
<dbReference type="PANTHER" id="PTHR30036">
    <property type="entry name" value="D-XYLOSE-BINDING PERIPLASMIC PROTEIN"/>
    <property type="match status" value="1"/>
</dbReference>
<dbReference type="CDD" id="cd19994">
    <property type="entry name" value="PBP1_ChvE"/>
    <property type="match status" value="1"/>
</dbReference>
<reference evidence="5 6" key="1">
    <citation type="submission" date="2021-03" db="EMBL/GenBank/DDBJ databases">
        <title>Antimicrobial resistance genes in bacteria isolated from Japanese honey, and their potential for conferring macrolide and lincosamide resistance in the American foulbrood pathogen Paenibacillus larvae.</title>
        <authorList>
            <person name="Okamoto M."/>
            <person name="Kumagai M."/>
            <person name="Kanamori H."/>
            <person name="Takamatsu D."/>
        </authorList>
    </citation>
    <scope>NUCLEOTIDE SEQUENCE [LARGE SCALE GENOMIC DNA]</scope>
    <source>
        <strain evidence="5 6">J41TS12</strain>
    </source>
</reference>
<gene>
    <name evidence="5" type="ORF">J41TS12_06440</name>
</gene>
<evidence type="ECO:0000313" key="5">
    <source>
        <dbReference type="EMBL" id="GIO35783.1"/>
    </source>
</evidence>
<name>A0A919XQQ0_9BACL</name>
<dbReference type="Pfam" id="PF13407">
    <property type="entry name" value="Peripla_BP_4"/>
    <property type="match status" value="1"/>
</dbReference>
<dbReference type="InterPro" id="IPR049784">
    <property type="entry name" value="ChvE-like"/>
</dbReference>
<feature type="signal peptide" evidence="3">
    <location>
        <begin position="1"/>
        <end position="21"/>
    </location>
</feature>
<proteinExistence type="predicted"/>
<dbReference type="PROSITE" id="PS51257">
    <property type="entry name" value="PROKAR_LIPOPROTEIN"/>
    <property type="match status" value="1"/>
</dbReference>
<dbReference type="RefSeq" id="WP_212938182.1">
    <property type="nucleotide sequence ID" value="NZ_BORR01000002.1"/>
</dbReference>
<dbReference type="InterPro" id="IPR028082">
    <property type="entry name" value="Peripla_BP_I"/>
</dbReference>
<dbReference type="InterPro" id="IPR025997">
    <property type="entry name" value="SBP_2_dom"/>
</dbReference>
<sequence length="359" mass="38622">MKKSLAMMLALVLMLGLTACAGGSSKGASGKGTVGIAMPTKSSERWVGDGNNMVKEFEALGYDTDLQYGEDVIENQVSQIENMITKGVKILVIASIDGGALTEVLQKAHDQGIQVIAYDRLIMNSEYVDYYATFDNFQVGVLQASYIEEKLGLKEGKGPFNIELFGGSPDDNNAYFFFNGAMSVLQPYIDSGKLVVRSGQTKMEQVATLRWDGATAQARMDNLLSAHYSSENVDAVLSPYDGISIGILSSLKGVGYGSGSKALPIVTGQDAELASVKSILAGEQTQTVFKDTRELAKKAVSMALSILEGSEAEVNDTETYDNGVKVVPSYLLEPQSVDKDNVESLLVESKYYSKEELGL</sequence>
<feature type="chain" id="PRO_5038744598" evidence="3">
    <location>
        <begin position="22"/>
        <end position="359"/>
    </location>
</feature>
<dbReference type="PANTHER" id="PTHR30036:SF1">
    <property type="entry name" value="D-XYLOSE-BINDING PERIPLASMIC PROTEIN"/>
    <property type="match status" value="1"/>
</dbReference>
<keyword evidence="6" id="KW-1185">Reference proteome</keyword>
<keyword evidence="2 3" id="KW-0732">Signal</keyword>
<evidence type="ECO:0000313" key="6">
    <source>
        <dbReference type="Proteomes" id="UP000681162"/>
    </source>
</evidence>
<dbReference type="Proteomes" id="UP000681162">
    <property type="component" value="Unassembled WGS sequence"/>
</dbReference>
<protein>
    <submittedName>
        <fullName evidence="5">Sugar ABC transporter substrate-binding protein</fullName>
    </submittedName>
</protein>
<dbReference type="GO" id="GO:0030288">
    <property type="term" value="C:outer membrane-bounded periplasmic space"/>
    <property type="evidence" value="ECO:0007669"/>
    <property type="project" value="TreeGrafter"/>
</dbReference>
<comment type="caution">
    <text evidence="5">The sequence shown here is derived from an EMBL/GenBank/DDBJ whole genome shotgun (WGS) entry which is preliminary data.</text>
</comment>
<accession>A0A919XQQ0</accession>
<evidence type="ECO:0000256" key="3">
    <source>
        <dbReference type="SAM" id="SignalP"/>
    </source>
</evidence>
<dbReference type="SUPFAM" id="SSF53822">
    <property type="entry name" value="Periplasmic binding protein-like I"/>
    <property type="match status" value="1"/>
</dbReference>
<dbReference type="GO" id="GO:0030246">
    <property type="term" value="F:carbohydrate binding"/>
    <property type="evidence" value="ECO:0007669"/>
    <property type="project" value="TreeGrafter"/>
</dbReference>
<evidence type="ECO:0000256" key="1">
    <source>
        <dbReference type="ARBA" id="ARBA00004196"/>
    </source>
</evidence>
<comment type="subcellular location">
    <subcellularLocation>
        <location evidence="1">Cell envelope</location>
    </subcellularLocation>
</comment>
<organism evidence="5 6">
    <name type="scientific">Paenibacillus antibioticophila</name>
    <dbReference type="NCBI Taxonomy" id="1274374"/>
    <lineage>
        <taxon>Bacteria</taxon>
        <taxon>Bacillati</taxon>
        <taxon>Bacillota</taxon>
        <taxon>Bacilli</taxon>
        <taxon>Bacillales</taxon>
        <taxon>Paenibacillaceae</taxon>
        <taxon>Paenibacillus</taxon>
    </lineage>
</organism>